<dbReference type="EMBL" id="JAUPEV010000004">
    <property type="protein sequence ID" value="MDO7253033.1"/>
    <property type="molecule type" value="Genomic_DNA"/>
</dbReference>
<proteinExistence type="predicted"/>
<name>A0AA90Q2M4_9HELI</name>
<comment type="caution">
    <text evidence="3">The sequence shown here is derived from an EMBL/GenBank/DDBJ whole genome shotgun (WGS) entry which is preliminary data.</text>
</comment>
<evidence type="ECO:0000313" key="4">
    <source>
        <dbReference type="Proteomes" id="UP001177258"/>
    </source>
</evidence>
<dbReference type="Proteomes" id="UP001177258">
    <property type="component" value="Unassembled WGS sequence"/>
</dbReference>
<reference evidence="2" key="2">
    <citation type="submission" date="2023-07" db="EMBL/GenBank/DDBJ databases">
        <authorList>
            <person name="Aydin F."/>
            <person name="Tarhane S."/>
            <person name="Saticioglu I.B."/>
            <person name="Karakaya E."/>
            <person name="Abay S."/>
            <person name="Guran O."/>
            <person name="Bozkurt E."/>
            <person name="Uzum N."/>
            <person name="Olgun K."/>
            <person name="Jablonski D."/>
        </authorList>
    </citation>
    <scope>NUCLEOTIDE SEQUENCE</scope>
    <source>
        <strain evidence="2">Faydin-H75</strain>
    </source>
</reference>
<dbReference type="AlphaFoldDB" id="A0AA90Q2M4"/>
<evidence type="ECO:0000313" key="3">
    <source>
        <dbReference type="EMBL" id="MDP2538978.1"/>
    </source>
</evidence>
<gene>
    <name evidence="2" type="ORF">Q5I04_03800</name>
    <name evidence="3" type="ORF">Q5I06_04205</name>
</gene>
<evidence type="ECO:0000313" key="5">
    <source>
        <dbReference type="Proteomes" id="UP001240777"/>
    </source>
</evidence>
<dbReference type="Proteomes" id="UP001240777">
    <property type="component" value="Unassembled WGS sequence"/>
</dbReference>
<evidence type="ECO:0000313" key="2">
    <source>
        <dbReference type="EMBL" id="MDO7253033.1"/>
    </source>
</evidence>
<dbReference type="RefSeq" id="WP_305516873.1">
    <property type="nucleotide sequence ID" value="NZ_JAUPEV010000004.1"/>
</dbReference>
<reference evidence="2 4" key="3">
    <citation type="journal article" date="2024" name="Syst. Appl. Microbiol.">
        <title>Helicobacter cappadocius sp. nov., from lizards: The first psychrotrophic Helicobacter species.</title>
        <authorList>
            <person name="Aydin F."/>
            <person name="Tarhane S."/>
            <person name="Karakaya E."/>
            <person name="Abay S."/>
            <person name="Kayman T."/>
            <person name="Guran O."/>
            <person name="Bozkurt E."/>
            <person name="Uzum N."/>
            <person name="Avci A."/>
            <person name="Olgun K."/>
            <person name="Jablonski D."/>
            <person name="Guran C."/>
            <person name="Burcin Saticioglu I."/>
        </authorList>
    </citation>
    <scope>NUCLEOTIDE SEQUENCE [LARGE SCALE GENOMIC DNA]</scope>
    <source>
        <strain evidence="2">Faydin-H75</strain>
        <strain evidence="4">faydin-H76</strain>
    </source>
</reference>
<dbReference type="Pfam" id="PF00350">
    <property type="entry name" value="Dynamin_N"/>
    <property type="match status" value="1"/>
</dbReference>
<organism evidence="3 4">
    <name type="scientific">Helicobacter cappadocius</name>
    <dbReference type="NCBI Taxonomy" id="3063998"/>
    <lineage>
        <taxon>Bacteria</taxon>
        <taxon>Pseudomonadati</taxon>
        <taxon>Campylobacterota</taxon>
        <taxon>Epsilonproteobacteria</taxon>
        <taxon>Campylobacterales</taxon>
        <taxon>Helicobacteraceae</taxon>
        <taxon>Helicobacter</taxon>
    </lineage>
</organism>
<reference evidence="3 5" key="1">
    <citation type="submission" date="2023-07" db="EMBL/GenBank/DDBJ databases">
        <title>Unpublished Manusciprt.</title>
        <authorList>
            <person name="Aydin F."/>
            <person name="Tarhane S."/>
            <person name="Saticioglu I.B."/>
            <person name="Karakaya E."/>
            <person name="Abay S."/>
            <person name="Guran O."/>
            <person name="Bozkurt E."/>
            <person name="Uzum N."/>
            <person name="Olgun K."/>
            <person name="Jablonski D."/>
        </authorList>
    </citation>
    <scope>NUCLEOTIDE SEQUENCE</scope>
    <source>
        <strain evidence="5">faydin-H75</strain>
        <strain evidence="3">Faydin-H76</strain>
    </source>
</reference>
<feature type="domain" description="Dynamin N-terminal" evidence="1">
    <location>
        <begin position="65"/>
        <end position="215"/>
    </location>
</feature>
<accession>A0AA90Q2M4</accession>
<protein>
    <recommendedName>
        <fullName evidence="1">Dynamin N-terminal domain-containing protein</fullName>
    </recommendedName>
</protein>
<dbReference type="InterPro" id="IPR027417">
    <property type="entry name" value="P-loop_NTPase"/>
</dbReference>
<dbReference type="InterPro" id="IPR045063">
    <property type="entry name" value="Dynamin_N"/>
</dbReference>
<keyword evidence="5" id="KW-1185">Reference proteome</keyword>
<dbReference type="SUPFAM" id="SSF52540">
    <property type="entry name" value="P-loop containing nucleoside triphosphate hydrolases"/>
    <property type="match status" value="1"/>
</dbReference>
<sequence length="676" mass="79075">MSCISSFIKEYQNIQNNLSPKFESGIKGLIKEVGYKLTQDKFSPSIELKNLTKKLDQNCKEPLKVSIFGSKHSGKSTFINTILQSHIIPSDPTHAKKTYIIGYGHTRSIIAYHKDHTNTGLNTLSLSALTKEELDKIAYFEINFPIPILKDLVIYKYPDIDLSDEKSIKLTTEKISQSDILIWINRIDDLANMEELNTFKSHIQKKMDTSLCILSHIDVLEKPEDIIPSLSFIKDHFGEIFRDILPISPIILYKELAIDEQLFVQKELQRLFQEYSNIKSETFKIHQKLLTQAFADTQESIKIFYKNRAPIPKDLQEQKTNLNAIFERLNSYIIPTARRKKEEIIKNELIITIGKIKKNYSDIANIYAKFKILLRLSIENLSKEMEIIKNKITEELNFFFTSLDFDRNNIIESILKNTYPYKTKVFLQNPNFFQILKGKKKTFKSYEIDSETIYQELLNQKSRPYRTYKALYYKFTKFTLNVSSMFENSLNEFIAELKKWQTKNELIKKKDDILSDFSYNNLRIFASNIYENIVLDFVEIISETDKELQVLFCKISTQLQARRELLIKHTISLLLQHFHKELNEASLNTAKTSTALTKEYLNIIIDKNFSMEEYLQTLNKDGALIEIFEMLNKEIIQLGNQKYNLIEKKIYDLELLEKMIAKIHQDMSVPPEKSNA</sequence>
<dbReference type="EMBL" id="JAUYZK010000005">
    <property type="protein sequence ID" value="MDP2538978.1"/>
    <property type="molecule type" value="Genomic_DNA"/>
</dbReference>
<evidence type="ECO:0000259" key="1">
    <source>
        <dbReference type="Pfam" id="PF00350"/>
    </source>
</evidence>
<dbReference type="Gene3D" id="3.40.50.300">
    <property type="entry name" value="P-loop containing nucleotide triphosphate hydrolases"/>
    <property type="match status" value="1"/>
</dbReference>